<keyword evidence="2 4" id="KW-0472">Membrane</keyword>
<dbReference type="InterPro" id="IPR011042">
    <property type="entry name" value="6-blade_b-propeller_TolB-like"/>
</dbReference>
<comment type="caution">
    <text evidence="6">The sequence shown here is derived from an EMBL/GenBank/DDBJ whole genome shotgun (WGS) entry which is preliminary data.</text>
</comment>
<dbReference type="SUPFAM" id="SSF103088">
    <property type="entry name" value="OmpA-like"/>
    <property type="match status" value="1"/>
</dbReference>
<dbReference type="PROSITE" id="PS51123">
    <property type="entry name" value="OMPA_2"/>
    <property type="match status" value="1"/>
</dbReference>
<accession>A0A2N3IIQ0</accession>
<proteinExistence type="predicted"/>
<evidence type="ECO:0000256" key="3">
    <source>
        <dbReference type="ARBA" id="ARBA00023237"/>
    </source>
</evidence>
<name>A0A2N3IIQ0_9BACT</name>
<keyword evidence="7" id="KW-1185">Reference proteome</keyword>
<organism evidence="6 7">
    <name type="scientific">Raineya orbicola</name>
    <dbReference type="NCBI Taxonomy" id="2016530"/>
    <lineage>
        <taxon>Bacteria</taxon>
        <taxon>Pseudomonadati</taxon>
        <taxon>Bacteroidota</taxon>
        <taxon>Cytophagia</taxon>
        <taxon>Cytophagales</taxon>
        <taxon>Raineyaceae</taxon>
        <taxon>Raineya</taxon>
    </lineage>
</organism>
<dbReference type="Gene3D" id="1.25.40.10">
    <property type="entry name" value="Tetratricopeptide repeat domain"/>
    <property type="match status" value="1"/>
</dbReference>
<dbReference type="InterPro" id="IPR050330">
    <property type="entry name" value="Bact_OuterMem_StrucFunc"/>
</dbReference>
<dbReference type="InterPro" id="IPR011659">
    <property type="entry name" value="WD40"/>
</dbReference>
<evidence type="ECO:0000313" key="6">
    <source>
        <dbReference type="EMBL" id="PKQ70205.1"/>
    </source>
</evidence>
<dbReference type="Pfam" id="PF14559">
    <property type="entry name" value="TPR_19"/>
    <property type="match status" value="1"/>
</dbReference>
<sequence>MQNIIRLLFVFFAVVLFSCGGFNKAYKHYEEGEYQDAIETLKKLQAKKPDDPLVNFYMAQSLRKSNRLREAEEYYAKVYNKKIPKTHHEDHEDDAKFYYAVVLEENGKVEEALKQYENYVKKGKNRTYVARAKREVENLKKRADLEKIQTFFEVKPVENLNTNFAEFAPVIYQDKLVVSASRDKAHESDINGQKNLGIYYVPLQNLQSGEAKMQVFDPNIHKENVNEGTPTFSRDGKTMIFARAAPINRKKGPKNMKLYISELDKDGNWTEPRLLEGVSSADNESYYGKPTSKSFPKAYAWDAQPFLSADGQRLYFVSDREADDKGTRSIGRHDIFVAEKKKDGTWGNVRNLGKEINTEADEYFPYVAPDGRLYFASDGHPSLGGLDIFVAERKDGKITVENLGRPINSPFDDFGIMFTNDREGYFSSNRAEGKGDDDIFYFIDKNPGKRTVNYFVKFKTIGVKKDETEIPLTNAHVKILDDNDKVLQEFYTNENAETEVIPVKDDRLAFKVVADVSHQKKPFLAARNDFALVKIPEKYLPPKPVIDTTFVYELKLQEYDDKTKFTLNILYDFNKWNIRPDAAKILDELIVFLKDNPNVKIELGSHTDAVGNFEDNDLLSKRRAESAVEYIVTKGGFDKERITPQGYGEYVPRVITKELAEQYDFLKEGDVLDEVFINKFKDKKTRDLLHQLNRRTEIRILR</sequence>
<dbReference type="PRINTS" id="PR01021">
    <property type="entry name" value="OMPADOMAIN"/>
</dbReference>
<dbReference type="InterPro" id="IPR036737">
    <property type="entry name" value="OmpA-like_sf"/>
</dbReference>
<evidence type="ECO:0000259" key="5">
    <source>
        <dbReference type="PROSITE" id="PS51123"/>
    </source>
</evidence>
<dbReference type="InterPro" id="IPR011990">
    <property type="entry name" value="TPR-like_helical_dom_sf"/>
</dbReference>
<protein>
    <submittedName>
        <fullName evidence="6">OmpA family</fullName>
    </submittedName>
</protein>
<dbReference type="Proteomes" id="UP000233387">
    <property type="component" value="Unassembled WGS sequence"/>
</dbReference>
<dbReference type="EMBL" id="NKXO01000009">
    <property type="protein sequence ID" value="PKQ70205.1"/>
    <property type="molecule type" value="Genomic_DNA"/>
</dbReference>
<dbReference type="GO" id="GO:0009279">
    <property type="term" value="C:cell outer membrane"/>
    <property type="evidence" value="ECO:0007669"/>
    <property type="project" value="UniProtKB-SubCell"/>
</dbReference>
<dbReference type="SUPFAM" id="SSF82171">
    <property type="entry name" value="DPP6 N-terminal domain-like"/>
    <property type="match status" value="1"/>
</dbReference>
<evidence type="ECO:0000256" key="4">
    <source>
        <dbReference type="PROSITE-ProRule" id="PRU00473"/>
    </source>
</evidence>
<keyword evidence="3" id="KW-0998">Cell outer membrane</keyword>
<dbReference type="AlphaFoldDB" id="A0A2N3IIQ0"/>
<comment type="subcellular location">
    <subcellularLocation>
        <location evidence="1">Cell outer membrane</location>
    </subcellularLocation>
</comment>
<dbReference type="InterPro" id="IPR006664">
    <property type="entry name" value="OMP_bac"/>
</dbReference>
<dbReference type="Gene3D" id="2.120.10.30">
    <property type="entry name" value="TolB, C-terminal domain"/>
    <property type="match status" value="1"/>
</dbReference>
<dbReference type="CDD" id="cd07185">
    <property type="entry name" value="OmpA_C-like"/>
    <property type="match status" value="1"/>
</dbReference>
<dbReference type="PROSITE" id="PS51257">
    <property type="entry name" value="PROKAR_LIPOPROTEIN"/>
    <property type="match status" value="1"/>
</dbReference>
<evidence type="ECO:0000256" key="1">
    <source>
        <dbReference type="ARBA" id="ARBA00004442"/>
    </source>
</evidence>
<dbReference type="PANTHER" id="PTHR30329:SF21">
    <property type="entry name" value="LIPOPROTEIN YIAD-RELATED"/>
    <property type="match status" value="1"/>
</dbReference>
<dbReference type="SUPFAM" id="SSF48452">
    <property type="entry name" value="TPR-like"/>
    <property type="match status" value="1"/>
</dbReference>
<dbReference type="Pfam" id="PF00691">
    <property type="entry name" value="OmpA"/>
    <property type="match status" value="1"/>
</dbReference>
<gene>
    <name evidence="6" type="ORF">Rain11_0726</name>
</gene>
<evidence type="ECO:0000313" key="7">
    <source>
        <dbReference type="Proteomes" id="UP000233387"/>
    </source>
</evidence>
<feature type="domain" description="OmpA-like" evidence="5">
    <location>
        <begin position="558"/>
        <end position="702"/>
    </location>
</feature>
<reference evidence="6 7" key="1">
    <citation type="submission" date="2017-06" db="EMBL/GenBank/DDBJ databases">
        <title>Raineya orbicola gen. nov., sp. nov. a slightly thermophilic bacterium of the phylum Bacteroidetes and the description of Raineyaceae fam. nov.</title>
        <authorList>
            <person name="Albuquerque L."/>
            <person name="Polonia A.R.M."/>
            <person name="Barroso C."/>
            <person name="Froufe H.J.C."/>
            <person name="Lage O."/>
            <person name="Lobo-Da-Cunha A."/>
            <person name="Egas C."/>
            <person name="Da Costa M.S."/>
        </authorList>
    </citation>
    <scope>NUCLEOTIDE SEQUENCE [LARGE SCALE GENOMIC DNA]</scope>
    <source>
        <strain evidence="6 7">SPSPC-11</strain>
    </source>
</reference>
<evidence type="ECO:0000256" key="2">
    <source>
        <dbReference type="ARBA" id="ARBA00023136"/>
    </source>
</evidence>
<dbReference type="Pfam" id="PF07676">
    <property type="entry name" value="PD40"/>
    <property type="match status" value="3"/>
</dbReference>
<dbReference type="InterPro" id="IPR006665">
    <property type="entry name" value="OmpA-like"/>
</dbReference>
<dbReference type="Gene3D" id="3.30.1330.60">
    <property type="entry name" value="OmpA-like domain"/>
    <property type="match status" value="1"/>
</dbReference>
<dbReference type="PANTHER" id="PTHR30329">
    <property type="entry name" value="STATOR ELEMENT OF FLAGELLAR MOTOR COMPLEX"/>
    <property type="match status" value="1"/>
</dbReference>
<dbReference type="RefSeq" id="WP_165778069.1">
    <property type="nucleotide sequence ID" value="NZ_NKXO01000009.1"/>
</dbReference>